<reference evidence="6" key="1">
    <citation type="submission" date="2023-11" db="UniProtKB">
        <authorList>
            <consortium name="WormBaseParasite"/>
        </authorList>
    </citation>
    <scope>IDENTIFICATION</scope>
</reference>
<organism evidence="5 6">
    <name type="scientific">Schistosoma margrebowiei</name>
    <dbReference type="NCBI Taxonomy" id="48269"/>
    <lineage>
        <taxon>Eukaryota</taxon>
        <taxon>Metazoa</taxon>
        <taxon>Spiralia</taxon>
        <taxon>Lophotrochozoa</taxon>
        <taxon>Platyhelminthes</taxon>
        <taxon>Trematoda</taxon>
        <taxon>Digenea</taxon>
        <taxon>Strigeidida</taxon>
        <taxon>Schistosomatoidea</taxon>
        <taxon>Schistosomatidae</taxon>
        <taxon>Schistosoma</taxon>
    </lineage>
</organism>
<dbReference type="InterPro" id="IPR052130">
    <property type="entry name" value="AEBP2/jing_C2H2-ZnF"/>
</dbReference>
<sequence length="465" mass="54015">MYYLDLLDLGRRFETQRRKACELLTIVYFFHYQTIVFHDGADDQYLSLILKRSMTHTVCTQLKPSLSVRTRALTNKSHTRLANKLSLLSDSLNLRHRNRNLERRNHFKHRHIFLNRNDCLPDPRSPVEDSSLKEQSVINSIQDTSASSVSSTSCGSSSISSVCKWKGCGCVDIERTQLINHIQQIHVVPQLSSRRKYFSCLWQDCRVFGRPSVSAAWLEQHILHHTDAKGKPFRCIFDACTLRFSTSTLLERHVQRTHMRTNRINSDSLPKVSLTDKNILCQPHSEEITNLQNPLKKCTSLSTKKSLRKRKKTRTYRVRRLDFYDYRSQILVKNKLKISYLLNKELTTKNNHERSRILPLSFCKLPLKLYDKSTNSRARPNVNPPNIMVSKESALPSLLRHTKDVHQHISLLLTTPHTFVGRRISLDHRCEFLVRWISGSGHSVIPPTWMFEEELNVAAHLESIL</sequence>
<evidence type="ECO:0000256" key="3">
    <source>
        <dbReference type="PROSITE-ProRule" id="PRU00042"/>
    </source>
</evidence>
<dbReference type="GO" id="GO:0006357">
    <property type="term" value="P:regulation of transcription by RNA polymerase II"/>
    <property type="evidence" value="ECO:0007669"/>
    <property type="project" value="TreeGrafter"/>
</dbReference>
<dbReference type="SUPFAM" id="SSF57667">
    <property type="entry name" value="beta-beta-alpha zinc fingers"/>
    <property type="match status" value="1"/>
</dbReference>
<dbReference type="GO" id="GO:0006325">
    <property type="term" value="P:chromatin organization"/>
    <property type="evidence" value="ECO:0007669"/>
    <property type="project" value="UniProtKB-KW"/>
</dbReference>
<accession>A0AA85ABH5</accession>
<proteinExistence type="inferred from homology"/>
<keyword evidence="3" id="KW-0863">Zinc-finger</keyword>
<dbReference type="WBParaSite" id="SMRG1_7490.1">
    <property type="protein sequence ID" value="SMRG1_7490.1"/>
    <property type="gene ID" value="SMRG1_7490"/>
</dbReference>
<dbReference type="PROSITE" id="PS00028">
    <property type="entry name" value="ZINC_FINGER_C2H2_1"/>
    <property type="match status" value="1"/>
</dbReference>
<name>A0AA85ABH5_9TREM</name>
<keyword evidence="3" id="KW-0862">Zinc</keyword>
<keyword evidence="1" id="KW-0156">Chromatin regulator</keyword>
<dbReference type="Proteomes" id="UP000050790">
    <property type="component" value="Unassembled WGS sequence"/>
</dbReference>
<evidence type="ECO:0000313" key="5">
    <source>
        <dbReference type="Proteomes" id="UP000050790"/>
    </source>
</evidence>
<comment type="similarity">
    <text evidence="2">Belongs to the AEBP2/jing C2H2-type zinc-finger family.</text>
</comment>
<evidence type="ECO:0000256" key="2">
    <source>
        <dbReference type="ARBA" id="ARBA00037930"/>
    </source>
</evidence>
<dbReference type="GO" id="GO:0035098">
    <property type="term" value="C:ESC/E(Z) complex"/>
    <property type="evidence" value="ECO:0007669"/>
    <property type="project" value="TreeGrafter"/>
</dbReference>
<dbReference type="PANTHER" id="PTHR46541">
    <property type="entry name" value="ZINC FINGER PROTEIN AEBP2"/>
    <property type="match status" value="1"/>
</dbReference>
<dbReference type="GO" id="GO:0008270">
    <property type="term" value="F:zinc ion binding"/>
    <property type="evidence" value="ECO:0007669"/>
    <property type="project" value="UniProtKB-KW"/>
</dbReference>
<evidence type="ECO:0000313" key="6">
    <source>
        <dbReference type="WBParaSite" id="SMRG1_7490.1"/>
    </source>
</evidence>
<dbReference type="AlphaFoldDB" id="A0AA85ABH5"/>
<dbReference type="PANTHER" id="PTHR46541:SF1">
    <property type="entry name" value="ZINC FINGER PROTEIN AEBP2"/>
    <property type="match status" value="1"/>
</dbReference>
<evidence type="ECO:0000256" key="1">
    <source>
        <dbReference type="ARBA" id="ARBA00022853"/>
    </source>
</evidence>
<dbReference type="Gene3D" id="3.30.160.60">
    <property type="entry name" value="Classic Zinc Finger"/>
    <property type="match status" value="2"/>
</dbReference>
<dbReference type="PROSITE" id="PS50157">
    <property type="entry name" value="ZINC_FINGER_C2H2_2"/>
    <property type="match status" value="1"/>
</dbReference>
<dbReference type="InterPro" id="IPR013087">
    <property type="entry name" value="Znf_C2H2_type"/>
</dbReference>
<keyword evidence="3" id="KW-0479">Metal-binding</keyword>
<dbReference type="SMART" id="SM00355">
    <property type="entry name" value="ZnF_C2H2"/>
    <property type="match status" value="3"/>
</dbReference>
<evidence type="ECO:0000259" key="4">
    <source>
        <dbReference type="PROSITE" id="PS50157"/>
    </source>
</evidence>
<protein>
    <recommendedName>
        <fullName evidence="4">C2H2-type domain-containing protein</fullName>
    </recommendedName>
</protein>
<dbReference type="InterPro" id="IPR036236">
    <property type="entry name" value="Znf_C2H2_sf"/>
</dbReference>
<feature type="domain" description="C2H2-type" evidence="4">
    <location>
        <begin position="233"/>
        <end position="263"/>
    </location>
</feature>